<comment type="subcellular location">
    <subcellularLocation>
        <location evidence="1 10">Cytoplasm</location>
    </subcellularLocation>
</comment>
<dbReference type="GO" id="GO:0051082">
    <property type="term" value="F:unfolded protein binding"/>
    <property type="evidence" value="ECO:0007669"/>
    <property type="project" value="TreeGrafter"/>
</dbReference>
<sequence>MTGSEDPQDGRTEPGFSFTDKRRVDPETGELRPEAQQAPDTDATAAEAPAGSGERAGDPAGASAAGAPEGAVPADDPAQAEGADADADASAADLGIDIPDDASSLDDAATDEPLSEDAQLAAERLADLQRINAEYAAYRMRATREQERAKESGVVSLAEALIPVLDEARLAEENGDVTGPFEVHVTKLFATLEKAGVVQYGKAGEEFDPAYHEALMQQPSDEVDGPTIFMVMQPGYRYGERIIRAARVGVQQPAD</sequence>
<dbReference type="Pfam" id="PF01025">
    <property type="entry name" value="GrpE"/>
    <property type="match status" value="1"/>
</dbReference>
<keyword evidence="15" id="KW-1185">Reference proteome</keyword>
<dbReference type="EMBL" id="FWFF01000001">
    <property type="protein sequence ID" value="SLM88375.1"/>
    <property type="molecule type" value="Genomic_DNA"/>
</dbReference>
<proteinExistence type="inferred from homology"/>
<evidence type="ECO:0000256" key="2">
    <source>
        <dbReference type="ARBA" id="ARBA00009054"/>
    </source>
</evidence>
<dbReference type="HAMAP" id="MF_01151">
    <property type="entry name" value="GrpE"/>
    <property type="match status" value="1"/>
</dbReference>
<dbReference type="SUPFAM" id="SSF51064">
    <property type="entry name" value="Head domain of nucleotide exchange factor GrpE"/>
    <property type="match status" value="1"/>
</dbReference>
<dbReference type="AlphaFoldDB" id="A0A1X6WTL4"/>
<evidence type="ECO:0000256" key="12">
    <source>
        <dbReference type="RuleBase" id="RU004478"/>
    </source>
</evidence>
<dbReference type="InterPro" id="IPR013805">
    <property type="entry name" value="GrpE_CC"/>
</dbReference>
<keyword evidence="4 10" id="KW-0963">Cytoplasm</keyword>
<evidence type="ECO:0000256" key="3">
    <source>
        <dbReference type="ARBA" id="ARBA00011738"/>
    </source>
</evidence>
<feature type="compositionally biased region" description="Basic and acidic residues" evidence="13">
    <location>
        <begin position="19"/>
        <end position="33"/>
    </location>
</feature>
<organism evidence="14 15">
    <name type="scientific">Brevibacterium yomogidense</name>
    <dbReference type="NCBI Taxonomy" id="946573"/>
    <lineage>
        <taxon>Bacteria</taxon>
        <taxon>Bacillati</taxon>
        <taxon>Actinomycetota</taxon>
        <taxon>Actinomycetes</taxon>
        <taxon>Micrococcales</taxon>
        <taxon>Brevibacteriaceae</taxon>
        <taxon>Brevibacterium</taxon>
    </lineage>
</organism>
<evidence type="ECO:0000256" key="11">
    <source>
        <dbReference type="RuleBase" id="RU000639"/>
    </source>
</evidence>
<dbReference type="Gene3D" id="2.30.22.10">
    <property type="entry name" value="Head domain of nucleotide exchange factor GrpE"/>
    <property type="match status" value="1"/>
</dbReference>
<comment type="similarity">
    <text evidence="2 10 12">Belongs to the GrpE family.</text>
</comment>
<dbReference type="GO" id="GO:0051087">
    <property type="term" value="F:protein-folding chaperone binding"/>
    <property type="evidence" value="ECO:0007669"/>
    <property type="project" value="InterPro"/>
</dbReference>
<feature type="compositionally biased region" description="Acidic residues" evidence="13">
    <location>
        <begin position="98"/>
        <end position="113"/>
    </location>
</feature>
<evidence type="ECO:0000256" key="8">
    <source>
        <dbReference type="ARBA" id="ARBA00072274"/>
    </source>
</evidence>
<dbReference type="Proteomes" id="UP000196581">
    <property type="component" value="Unassembled WGS sequence"/>
</dbReference>
<protein>
    <recommendedName>
        <fullName evidence="8 10">Protein GrpE</fullName>
    </recommendedName>
    <alternativeName>
        <fullName evidence="9 10">HSP-70 cofactor</fullName>
    </alternativeName>
</protein>
<evidence type="ECO:0000256" key="13">
    <source>
        <dbReference type="SAM" id="MobiDB-lite"/>
    </source>
</evidence>
<accession>A0A1X6WTL4</accession>
<dbReference type="PANTHER" id="PTHR21237">
    <property type="entry name" value="GRPE PROTEIN"/>
    <property type="match status" value="1"/>
</dbReference>
<evidence type="ECO:0000256" key="5">
    <source>
        <dbReference type="ARBA" id="ARBA00023016"/>
    </source>
</evidence>
<comment type="subunit">
    <text evidence="3 10">Homodimer.</text>
</comment>
<dbReference type="Gene3D" id="3.90.20.20">
    <property type="match status" value="1"/>
</dbReference>
<keyword evidence="5 10" id="KW-0346">Stress response</keyword>
<evidence type="ECO:0000256" key="10">
    <source>
        <dbReference type="HAMAP-Rule" id="MF_01151"/>
    </source>
</evidence>
<evidence type="ECO:0000256" key="9">
    <source>
        <dbReference type="ARBA" id="ARBA00076414"/>
    </source>
</evidence>
<dbReference type="CDD" id="cd00446">
    <property type="entry name" value="GrpE"/>
    <property type="match status" value="1"/>
</dbReference>
<evidence type="ECO:0000313" key="14">
    <source>
        <dbReference type="EMBL" id="SLM88375.1"/>
    </source>
</evidence>
<feature type="region of interest" description="Disordered" evidence="13">
    <location>
        <begin position="1"/>
        <end position="113"/>
    </location>
</feature>
<dbReference type="GO" id="GO:0005737">
    <property type="term" value="C:cytoplasm"/>
    <property type="evidence" value="ECO:0007669"/>
    <property type="project" value="UniProtKB-SubCell"/>
</dbReference>
<gene>
    <name evidence="10" type="primary">grpE</name>
    <name evidence="14" type="ORF">FM105_00190</name>
</gene>
<dbReference type="PANTHER" id="PTHR21237:SF23">
    <property type="entry name" value="GRPE PROTEIN HOMOLOG, MITOCHONDRIAL"/>
    <property type="match status" value="1"/>
</dbReference>
<name>A0A1X6WTL4_9MICO</name>
<dbReference type="GO" id="GO:0006457">
    <property type="term" value="P:protein folding"/>
    <property type="evidence" value="ECO:0007669"/>
    <property type="project" value="InterPro"/>
</dbReference>
<dbReference type="GO" id="GO:0042803">
    <property type="term" value="F:protein homodimerization activity"/>
    <property type="evidence" value="ECO:0007669"/>
    <property type="project" value="InterPro"/>
</dbReference>
<dbReference type="GO" id="GO:0000774">
    <property type="term" value="F:adenyl-nucleotide exchange factor activity"/>
    <property type="evidence" value="ECO:0007669"/>
    <property type="project" value="InterPro"/>
</dbReference>
<evidence type="ECO:0000256" key="7">
    <source>
        <dbReference type="ARBA" id="ARBA00053401"/>
    </source>
</evidence>
<dbReference type="RefSeq" id="WP_087002937.1">
    <property type="nucleotide sequence ID" value="NZ_FWFF01000001.1"/>
</dbReference>
<evidence type="ECO:0000313" key="15">
    <source>
        <dbReference type="Proteomes" id="UP000196581"/>
    </source>
</evidence>
<dbReference type="FunFam" id="2.30.22.10:FF:000001">
    <property type="entry name" value="Protein GrpE"/>
    <property type="match status" value="1"/>
</dbReference>
<feature type="compositionally biased region" description="Low complexity" evidence="13">
    <location>
        <begin position="34"/>
        <end position="50"/>
    </location>
</feature>
<dbReference type="InterPro" id="IPR009012">
    <property type="entry name" value="GrpE_head"/>
</dbReference>
<dbReference type="PRINTS" id="PR00773">
    <property type="entry name" value="GRPEPROTEIN"/>
</dbReference>
<evidence type="ECO:0000256" key="4">
    <source>
        <dbReference type="ARBA" id="ARBA00022490"/>
    </source>
</evidence>
<comment type="function">
    <text evidence="7 10 11">Participates actively in the response to hyperosmotic and heat shock by preventing the aggregation of stress-denatured proteins, in association with DnaK and GrpE. It is the nucleotide exchange factor for DnaK and may function as a thermosensor. Unfolded proteins bind initially to DnaJ; upon interaction with the DnaJ-bound protein, DnaK hydrolyzes its bound ATP, resulting in the formation of a stable complex. GrpE releases ADP from DnaK; ATP binding to DnaK triggers the release of the substrate protein, thus completing the reaction cycle. Several rounds of ATP-dependent interactions between DnaJ, DnaK and GrpE are required for fully efficient folding.</text>
</comment>
<dbReference type="SUPFAM" id="SSF58014">
    <property type="entry name" value="Coiled-coil domain of nucleotide exchange factor GrpE"/>
    <property type="match status" value="1"/>
</dbReference>
<dbReference type="PROSITE" id="PS01071">
    <property type="entry name" value="GRPE"/>
    <property type="match status" value="1"/>
</dbReference>
<dbReference type="InterPro" id="IPR000740">
    <property type="entry name" value="GrpE"/>
</dbReference>
<evidence type="ECO:0000256" key="6">
    <source>
        <dbReference type="ARBA" id="ARBA00023186"/>
    </source>
</evidence>
<feature type="compositionally biased region" description="Low complexity" evidence="13">
    <location>
        <begin position="58"/>
        <end position="97"/>
    </location>
</feature>
<evidence type="ECO:0000256" key="1">
    <source>
        <dbReference type="ARBA" id="ARBA00004496"/>
    </source>
</evidence>
<keyword evidence="6 10" id="KW-0143">Chaperone</keyword>
<reference evidence="15" key="1">
    <citation type="submission" date="2017-02" db="EMBL/GenBank/DDBJ databases">
        <authorList>
            <person name="Dridi B."/>
        </authorList>
    </citation>
    <scope>NUCLEOTIDE SEQUENCE [LARGE SCALE GENOMIC DNA]</scope>
    <source>
        <strain evidence="15">B Co 03.10</strain>
    </source>
</reference>